<sequence length="169" mass="18563">MHAKPSPNESGPGVYPVPTSGIVGAAGSRVSVPVASLGRLFNMPQVSYASTSPLLSDQTRYSYFRRTIPADDLQVQAMMDILQRFGWNYVSVLHSEDTYGSAGVNEFVRVSAINGICIDLRRGIQPSLSDSEYNTIVEDLGNSRAKVVVFFAIQDAVREVLTRIHRTRL</sequence>
<keyword evidence="3" id="KW-1133">Transmembrane helix</keyword>
<dbReference type="EMBL" id="CASHTH010004506">
    <property type="protein sequence ID" value="CAI8058335.1"/>
    <property type="molecule type" value="Genomic_DNA"/>
</dbReference>
<dbReference type="SUPFAM" id="SSF53822">
    <property type="entry name" value="Periplasmic binding protein-like I"/>
    <property type="match status" value="1"/>
</dbReference>
<gene>
    <name evidence="8" type="ORF">GBAR_LOCUS31713</name>
</gene>
<dbReference type="PANTHER" id="PTHR24060">
    <property type="entry name" value="METABOTROPIC GLUTAMATE RECEPTOR"/>
    <property type="match status" value="1"/>
</dbReference>
<dbReference type="PRINTS" id="PR00248">
    <property type="entry name" value="GPCRMGR"/>
</dbReference>
<evidence type="ECO:0000256" key="4">
    <source>
        <dbReference type="ARBA" id="ARBA00023136"/>
    </source>
</evidence>
<evidence type="ECO:0000256" key="6">
    <source>
        <dbReference type="ARBA" id="ARBA00023180"/>
    </source>
</evidence>
<dbReference type="CDD" id="cd06350">
    <property type="entry name" value="PBP1_GPCR_family_C-like"/>
    <property type="match status" value="1"/>
</dbReference>
<reference evidence="8" key="1">
    <citation type="submission" date="2023-03" db="EMBL/GenBank/DDBJ databases">
        <authorList>
            <person name="Steffen K."/>
            <person name="Cardenas P."/>
        </authorList>
    </citation>
    <scope>NUCLEOTIDE SEQUENCE</scope>
</reference>
<accession>A0AA35U1B2</accession>
<dbReference type="GO" id="GO:0016020">
    <property type="term" value="C:membrane"/>
    <property type="evidence" value="ECO:0007669"/>
    <property type="project" value="UniProtKB-SubCell"/>
</dbReference>
<evidence type="ECO:0000256" key="5">
    <source>
        <dbReference type="ARBA" id="ARBA00023170"/>
    </source>
</evidence>
<keyword evidence="6" id="KW-0325">Glycoprotein</keyword>
<feature type="domain" description="Receptor ligand binding region" evidence="7">
    <location>
        <begin position="19"/>
        <end position="167"/>
    </location>
</feature>
<dbReference type="Gene3D" id="3.40.50.2300">
    <property type="match status" value="2"/>
</dbReference>
<dbReference type="InterPro" id="IPR050726">
    <property type="entry name" value="mGluR"/>
</dbReference>
<evidence type="ECO:0000313" key="8">
    <source>
        <dbReference type="EMBL" id="CAI8058335.1"/>
    </source>
</evidence>
<comment type="subcellular location">
    <subcellularLocation>
        <location evidence="1">Membrane</location>
        <topology evidence="1">Multi-pass membrane protein</topology>
    </subcellularLocation>
</comment>
<organism evidence="8 9">
    <name type="scientific">Geodia barretti</name>
    <name type="common">Barrett's horny sponge</name>
    <dbReference type="NCBI Taxonomy" id="519541"/>
    <lineage>
        <taxon>Eukaryota</taxon>
        <taxon>Metazoa</taxon>
        <taxon>Porifera</taxon>
        <taxon>Demospongiae</taxon>
        <taxon>Heteroscleromorpha</taxon>
        <taxon>Tetractinellida</taxon>
        <taxon>Astrophorina</taxon>
        <taxon>Geodiidae</taxon>
        <taxon>Geodia</taxon>
    </lineage>
</organism>
<evidence type="ECO:0000256" key="3">
    <source>
        <dbReference type="ARBA" id="ARBA00022989"/>
    </source>
</evidence>
<dbReference type="Pfam" id="PF01094">
    <property type="entry name" value="ANF_receptor"/>
    <property type="match status" value="1"/>
</dbReference>
<protein>
    <submittedName>
        <fullName evidence="8">Metabotropic glutamate receptor 8</fullName>
    </submittedName>
</protein>
<keyword evidence="2" id="KW-0812">Transmembrane</keyword>
<dbReference type="InterPro" id="IPR001828">
    <property type="entry name" value="ANF_lig-bd_rcpt"/>
</dbReference>
<evidence type="ECO:0000313" key="9">
    <source>
        <dbReference type="Proteomes" id="UP001174909"/>
    </source>
</evidence>
<keyword evidence="5 8" id="KW-0675">Receptor</keyword>
<dbReference type="Proteomes" id="UP001174909">
    <property type="component" value="Unassembled WGS sequence"/>
</dbReference>
<evidence type="ECO:0000256" key="2">
    <source>
        <dbReference type="ARBA" id="ARBA00022692"/>
    </source>
</evidence>
<keyword evidence="9" id="KW-1185">Reference proteome</keyword>
<evidence type="ECO:0000256" key="1">
    <source>
        <dbReference type="ARBA" id="ARBA00004141"/>
    </source>
</evidence>
<keyword evidence="4" id="KW-0472">Membrane</keyword>
<evidence type="ECO:0000259" key="7">
    <source>
        <dbReference type="Pfam" id="PF01094"/>
    </source>
</evidence>
<proteinExistence type="predicted"/>
<dbReference type="InterPro" id="IPR000337">
    <property type="entry name" value="GPCR_3"/>
</dbReference>
<dbReference type="GO" id="GO:0004930">
    <property type="term" value="F:G protein-coupled receptor activity"/>
    <property type="evidence" value="ECO:0007669"/>
    <property type="project" value="InterPro"/>
</dbReference>
<dbReference type="InterPro" id="IPR028082">
    <property type="entry name" value="Peripla_BP_I"/>
</dbReference>
<name>A0AA35U1B2_GEOBA</name>
<dbReference type="AlphaFoldDB" id="A0AA35U1B2"/>
<comment type="caution">
    <text evidence="8">The sequence shown here is derived from an EMBL/GenBank/DDBJ whole genome shotgun (WGS) entry which is preliminary data.</text>
</comment>